<evidence type="ECO:0000256" key="1">
    <source>
        <dbReference type="SAM" id="Phobius"/>
    </source>
</evidence>
<comment type="caution">
    <text evidence="2">The sequence shown here is derived from an EMBL/GenBank/DDBJ whole genome shotgun (WGS) entry which is preliminary data.</text>
</comment>
<evidence type="ECO:0000313" key="2">
    <source>
        <dbReference type="EMBL" id="PSL47216.1"/>
    </source>
</evidence>
<sequence length="39" mass="4906">MTWQDIWLIIRKFFVSVALYLLPLLFVWVILQLLKVWYH</sequence>
<keyword evidence="1" id="KW-0472">Membrane</keyword>
<dbReference type="EMBL" id="PYAW01000002">
    <property type="protein sequence ID" value="PSL47216.1"/>
    <property type="molecule type" value="Genomic_DNA"/>
</dbReference>
<organism evidence="2 3">
    <name type="scientific">Chitinophaga niastensis</name>
    <dbReference type="NCBI Taxonomy" id="536980"/>
    <lineage>
        <taxon>Bacteria</taxon>
        <taxon>Pseudomonadati</taxon>
        <taxon>Bacteroidota</taxon>
        <taxon>Chitinophagia</taxon>
        <taxon>Chitinophagales</taxon>
        <taxon>Chitinophagaceae</taxon>
        <taxon>Chitinophaga</taxon>
    </lineage>
</organism>
<gene>
    <name evidence="2" type="ORF">CLV51_10261</name>
</gene>
<dbReference type="AlphaFoldDB" id="A0A2P8HLX4"/>
<reference evidence="2 3" key="1">
    <citation type="submission" date="2018-03" db="EMBL/GenBank/DDBJ databases">
        <title>Genomic Encyclopedia of Archaeal and Bacterial Type Strains, Phase II (KMG-II): from individual species to whole genera.</title>
        <authorList>
            <person name="Goeker M."/>
        </authorList>
    </citation>
    <scope>NUCLEOTIDE SEQUENCE [LARGE SCALE GENOMIC DNA]</scope>
    <source>
        <strain evidence="2 3">DSM 24859</strain>
    </source>
</reference>
<accession>A0A2P8HLX4</accession>
<keyword evidence="3" id="KW-1185">Reference proteome</keyword>
<keyword evidence="1" id="KW-0812">Transmembrane</keyword>
<keyword evidence="1" id="KW-1133">Transmembrane helix</keyword>
<proteinExistence type="predicted"/>
<protein>
    <submittedName>
        <fullName evidence="2">Uncharacterized protein</fullName>
    </submittedName>
</protein>
<evidence type="ECO:0000313" key="3">
    <source>
        <dbReference type="Proteomes" id="UP000240971"/>
    </source>
</evidence>
<dbReference type="Proteomes" id="UP000240971">
    <property type="component" value="Unassembled WGS sequence"/>
</dbReference>
<name>A0A2P8HLX4_CHINA</name>
<feature type="transmembrane region" description="Helical" evidence="1">
    <location>
        <begin position="12"/>
        <end position="34"/>
    </location>
</feature>